<dbReference type="NCBIfam" id="TIGR01011">
    <property type="entry name" value="rpsB_bact"/>
    <property type="match status" value="1"/>
</dbReference>
<dbReference type="FunFam" id="3.40.50.10490:FF:000026">
    <property type="entry name" value="28S ribosomal protein S2, mitochondrial"/>
    <property type="match status" value="1"/>
</dbReference>
<evidence type="ECO:0000256" key="5">
    <source>
        <dbReference type="ARBA" id="ARBA00023274"/>
    </source>
</evidence>
<comment type="function">
    <text evidence="6">Required for mitoribosome formation and stability, and mitochondrial translation.</text>
</comment>
<evidence type="ECO:0000256" key="6">
    <source>
        <dbReference type="ARBA" id="ARBA00059792"/>
    </source>
</evidence>
<evidence type="ECO:0000313" key="9">
    <source>
        <dbReference type="EMBL" id="ESO98858.1"/>
    </source>
</evidence>
<dbReference type="InterPro" id="IPR005706">
    <property type="entry name" value="Ribosomal_uS2_bac/mit/plastid"/>
</dbReference>
<dbReference type="PANTHER" id="PTHR12534">
    <property type="entry name" value="30S RIBOSOMAL PROTEIN S2 PROKARYOTIC AND ORGANELLAR"/>
    <property type="match status" value="1"/>
</dbReference>
<dbReference type="GO" id="GO:0006412">
    <property type="term" value="P:translation"/>
    <property type="evidence" value="ECO:0007669"/>
    <property type="project" value="InterPro"/>
</dbReference>
<dbReference type="Gene3D" id="3.40.50.10490">
    <property type="entry name" value="Glucose-6-phosphate isomerase like protein, domain 1"/>
    <property type="match status" value="1"/>
</dbReference>
<dbReference type="CTD" id="20231013"/>
<dbReference type="STRING" id="225164.V4A4Q5"/>
<organism evidence="9 10">
    <name type="scientific">Lottia gigantea</name>
    <name type="common">Giant owl limpet</name>
    <dbReference type="NCBI Taxonomy" id="225164"/>
    <lineage>
        <taxon>Eukaryota</taxon>
        <taxon>Metazoa</taxon>
        <taxon>Spiralia</taxon>
        <taxon>Lophotrochozoa</taxon>
        <taxon>Mollusca</taxon>
        <taxon>Gastropoda</taxon>
        <taxon>Patellogastropoda</taxon>
        <taxon>Lottioidea</taxon>
        <taxon>Lottiidae</taxon>
        <taxon>Lottia</taxon>
    </lineage>
</organism>
<evidence type="ECO:0000256" key="1">
    <source>
        <dbReference type="ARBA" id="ARBA00004173"/>
    </source>
</evidence>
<dbReference type="InterPro" id="IPR023591">
    <property type="entry name" value="Ribosomal_uS2_flav_dom_sf"/>
</dbReference>
<dbReference type="PANTHER" id="PTHR12534:SF0">
    <property type="entry name" value="SMALL RIBOSOMAL SUBUNIT PROTEIN US2M"/>
    <property type="match status" value="1"/>
</dbReference>
<dbReference type="HOGENOM" id="CLU_040318_3_1_1"/>
<evidence type="ECO:0000256" key="3">
    <source>
        <dbReference type="ARBA" id="ARBA00022980"/>
    </source>
</evidence>
<dbReference type="GeneID" id="20231013"/>
<dbReference type="GO" id="GO:0005743">
    <property type="term" value="C:mitochondrial inner membrane"/>
    <property type="evidence" value="ECO:0007669"/>
    <property type="project" value="UniProtKB-ARBA"/>
</dbReference>
<accession>V4A4Q5</accession>
<gene>
    <name evidence="9" type="ORF">LOTGIDRAFT_113844</name>
</gene>
<dbReference type="RefSeq" id="XP_009050487.1">
    <property type="nucleotide sequence ID" value="XM_009052239.1"/>
</dbReference>
<dbReference type="GO" id="GO:0005763">
    <property type="term" value="C:mitochondrial small ribosomal subunit"/>
    <property type="evidence" value="ECO:0007669"/>
    <property type="project" value="UniProtKB-ARBA"/>
</dbReference>
<keyword evidence="5" id="KW-0687">Ribonucleoprotein</keyword>
<dbReference type="OMA" id="PYIFMEK"/>
<dbReference type="HAMAP" id="MF_00291_B">
    <property type="entry name" value="Ribosomal_uS2_B"/>
    <property type="match status" value="1"/>
</dbReference>
<dbReference type="GO" id="GO:0003735">
    <property type="term" value="F:structural constituent of ribosome"/>
    <property type="evidence" value="ECO:0007669"/>
    <property type="project" value="InterPro"/>
</dbReference>
<evidence type="ECO:0000256" key="4">
    <source>
        <dbReference type="ARBA" id="ARBA00023128"/>
    </source>
</evidence>
<dbReference type="OrthoDB" id="2320368at2759"/>
<keyword evidence="3" id="KW-0689">Ribosomal protein</keyword>
<evidence type="ECO:0000313" key="10">
    <source>
        <dbReference type="Proteomes" id="UP000030746"/>
    </source>
</evidence>
<dbReference type="Pfam" id="PF00318">
    <property type="entry name" value="Ribosomal_S2"/>
    <property type="match status" value="1"/>
</dbReference>
<dbReference type="AlphaFoldDB" id="V4A4Q5"/>
<dbReference type="PRINTS" id="PR00395">
    <property type="entry name" value="RIBOSOMALS2"/>
</dbReference>
<sequence>MEEEPKEFLDDDYFGVRKLVTVKSLFEVGAHLGHKTGCRDPYMAPFLFGTRFDLDIIDLEQTKVMMQDALNFAAHIAYRGGVILFASRYRQTLDIVEQTAKDCGEYAHCRYWRGGSFTNSNVIYKGATRLPDLCIFVSVLNSVFETHTGVIDSAKLLIPTIGIVDTNCDPRIISYPIPANDDTPVAIKLYCELFKQAILAGKEKKKKDQLVN</sequence>
<comment type="similarity">
    <text evidence="2">Belongs to the universal ribosomal protein uS2 family.</text>
</comment>
<proteinExistence type="inferred from homology"/>
<dbReference type="InterPro" id="IPR001865">
    <property type="entry name" value="Ribosomal_uS2"/>
</dbReference>
<comment type="subcellular location">
    <subcellularLocation>
        <location evidence="1">Mitochondrion</location>
    </subcellularLocation>
</comment>
<evidence type="ECO:0000256" key="7">
    <source>
        <dbReference type="ARBA" id="ARBA00071390"/>
    </source>
</evidence>
<evidence type="ECO:0000256" key="2">
    <source>
        <dbReference type="ARBA" id="ARBA00006242"/>
    </source>
</evidence>
<dbReference type="CDD" id="cd01425">
    <property type="entry name" value="RPS2"/>
    <property type="match status" value="1"/>
</dbReference>
<name>V4A4Q5_LOTGI</name>
<keyword evidence="10" id="KW-1185">Reference proteome</keyword>
<dbReference type="Proteomes" id="UP000030746">
    <property type="component" value="Unassembled WGS sequence"/>
</dbReference>
<reference evidence="9 10" key="1">
    <citation type="journal article" date="2013" name="Nature">
        <title>Insights into bilaterian evolution from three spiralian genomes.</title>
        <authorList>
            <person name="Simakov O."/>
            <person name="Marletaz F."/>
            <person name="Cho S.J."/>
            <person name="Edsinger-Gonzales E."/>
            <person name="Havlak P."/>
            <person name="Hellsten U."/>
            <person name="Kuo D.H."/>
            <person name="Larsson T."/>
            <person name="Lv J."/>
            <person name="Arendt D."/>
            <person name="Savage R."/>
            <person name="Osoegawa K."/>
            <person name="de Jong P."/>
            <person name="Grimwood J."/>
            <person name="Chapman J.A."/>
            <person name="Shapiro H."/>
            <person name="Aerts A."/>
            <person name="Otillar R.P."/>
            <person name="Terry A.Y."/>
            <person name="Boore J.L."/>
            <person name="Grigoriev I.V."/>
            <person name="Lindberg D.R."/>
            <person name="Seaver E.C."/>
            <person name="Weisblat D.A."/>
            <person name="Putnam N.H."/>
            <person name="Rokhsar D.S."/>
        </authorList>
    </citation>
    <scope>NUCLEOTIDE SEQUENCE [LARGE SCALE GENOMIC DNA]</scope>
</reference>
<dbReference type="EMBL" id="KB201205">
    <property type="protein sequence ID" value="ESO98858.1"/>
    <property type="molecule type" value="Genomic_DNA"/>
</dbReference>
<dbReference type="SUPFAM" id="SSF52313">
    <property type="entry name" value="Ribosomal protein S2"/>
    <property type="match status" value="1"/>
</dbReference>
<protein>
    <recommendedName>
        <fullName evidence="7">Small ribosomal subunit protein uS2m</fullName>
    </recommendedName>
    <alternativeName>
        <fullName evidence="8">28S ribosomal protein S2, mitochondrial</fullName>
    </alternativeName>
</protein>
<dbReference type="KEGG" id="lgi:LOTGIDRAFT_113844"/>
<evidence type="ECO:0000256" key="8">
    <source>
        <dbReference type="ARBA" id="ARBA00083109"/>
    </source>
</evidence>
<keyword evidence="4" id="KW-0496">Mitochondrion</keyword>